<dbReference type="Proteomes" id="UP000515563">
    <property type="component" value="Chromosome"/>
</dbReference>
<reference evidence="3" key="1">
    <citation type="submission" date="2019-09" db="EMBL/GenBank/DDBJ databases">
        <title>Antimicrobial potential of Antarctic Bacteria.</title>
        <authorList>
            <person name="Benaud N."/>
            <person name="Edwards R.J."/>
            <person name="Ferrari B.C."/>
        </authorList>
    </citation>
    <scope>NUCLEOTIDE SEQUENCE [LARGE SCALE GENOMIC DNA]</scope>
    <source>
        <strain evidence="3">SPB151</strain>
    </source>
</reference>
<dbReference type="RefSeq" id="WP_185444682.1">
    <property type="nucleotide sequence ID" value="NZ_CP043661.1"/>
</dbReference>
<dbReference type="AlphaFoldDB" id="A0A7G6X7Q5"/>
<sequence>MSDLHELLTEYVDEQTPDQAPPFTQVERVLRRQRRRRNLATVAVVALLAGGFAVAAVDLPRGAEEPATPPTSTSTPVLGVLDDGPPPAKFKFGTTLMVLDGEIPIVSVTADPSDTAGVIVDAARDNSETCIPHTMVRILAQDAKTVRIAAYRYSVAPDQPETQQCLKPGGKDLRIPLDLRWQLGSRKVLAGTTGNRSVLN</sequence>
<protein>
    <submittedName>
        <fullName evidence="2">Uncharacterized protein</fullName>
    </submittedName>
</protein>
<keyword evidence="1" id="KW-0472">Membrane</keyword>
<keyword evidence="1" id="KW-1133">Transmembrane helix</keyword>
<evidence type="ECO:0000256" key="1">
    <source>
        <dbReference type="SAM" id="Phobius"/>
    </source>
</evidence>
<reference evidence="2 3" key="2">
    <citation type="journal article" date="2020" name="Microbiol. Resour. Announc.">
        <title>Antarctic desert soil bacteria exhibit high novel natural product potential, evaluated through long-read genome sequencing and comparative genomics.</title>
        <authorList>
            <person name="Benaud N."/>
            <person name="Edwards R.J."/>
            <person name="Amos T.G."/>
            <person name="D'Agostino P.M."/>
            <person name="Gutierrez-Chavez C."/>
            <person name="Montgomery K."/>
            <person name="Nicetic I."/>
            <person name="Ferrari B.C."/>
        </authorList>
    </citation>
    <scope>NUCLEOTIDE SEQUENCE [LARGE SCALE GENOMIC DNA]</scope>
    <source>
        <strain evidence="2 3">SPB151</strain>
    </source>
</reference>
<gene>
    <name evidence="2" type="ORF">F1D05_35665</name>
</gene>
<name>A0A7G6X7Q5_9ACTN</name>
<keyword evidence="1" id="KW-0812">Transmembrane</keyword>
<organism evidence="2 3">
    <name type="scientific">Kribbella qitaiheensis</name>
    <dbReference type="NCBI Taxonomy" id="1544730"/>
    <lineage>
        <taxon>Bacteria</taxon>
        <taxon>Bacillati</taxon>
        <taxon>Actinomycetota</taxon>
        <taxon>Actinomycetes</taxon>
        <taxon>Propionibacteriales</taxon>
        <taxon>Kribbellaceae</taxon>
        <taxon>Kribbella</taxon>
    </lineage>
</organism>
<evidence type="ECO:0000313" key="3">
    <source>
        <dbReference type="Proteomes" id="UP000515563"/>
    </source>
</evidence>
<dbReference type="EMBL" id="CP043661">
    <property type="protein sequence ID" value="QNE22270.1"/>
    <property type="molecule type" value="Genomic_DNA"/>
</dbReference>
<feature type="transmembrane region" description="Helical" evidence="1">
    <location>
        <begin position="38"/>
        <end position="57"/>
    </location>
</feature>
<accession>A0A7G6X7Q5</accession>
<evidence type="ECO:0000313" key="2">
    <source>
        <dbReference type="EMBL" id="QNE22270.1"/>
    </source>
</evidence>
<dbReference type="KEGG" id="kqi:F1D05_35665"/>
<keyword evidence="3" id="KW-1185">Reference proteome</keyword>
<proteinExistence type="predicted"/>